<dbReference type="AlphaFoldDB" id="A0ABD5V719"/>
<proteinExistence type="predicted"/>
<dbReference type="RefSeq" id="WP_340605846.1">
    <property type="nucleotide sequence ID" value="NZ_JBBMXV010000014.1"/>
</dbReference>
<keyword evidence="4" id="KW-1185">Reference proteome</keyword>
<evidence type="ECO:0000313" key="2">
    <source>
        <dbReference type="EMBL" id="MFC6907245.1"/>
    </source>
</evidence>
<reference evidence="3" key="1">
    <citation type="journal article" date="2014" name="Int. J. Syst. Evol. Microbiol.">
        <title>Complete genome sequence of Corynebacterium casei LMG S-19264T (=DSM 44701T), isolated from a smear-ripened cheese.</title>
        <authorList>
            <consortium name="US DOE Joint Genome Institute (JGI-PGF)"/>
            <person name="Walter F."/>
            <person name="Albersmeier A."/>
            <person name="Kalinowski J."/>
            <person name="Ruckert C."/>
        </authorList>
    </citation>
    <scope>NUCLEOTIDE SEQUENCE [LARGE SCALE GENOMIC DNA]</scope>
    <source>
        <strain evidence="3">CGMCC 1.15793</strain>
    </source>
</reference>
<protein>
    <recommendedName>
        <fullName evidence="5">DUF1616 domain-containing protein</fullName>
    </recommendedName>
</protein>
<dbReference type="Proteomes" id="UP001596312">
    <property type="component" value="Unassembled WGS sequence"/>
</dbReference>
<dbReference type="EMBL" id="JBHSXQ010000015">
    <property type="protein sequence ID" value="MFC6907280.1"/>
    <property type="molecule type" value="Genomic_DNA"/>
</dbReference>
<reference evidence="3" key="3">
    <citation type="submission" date="2024-09" db="EMBL/GenBank/DDBJ databases">
        <authorList>
            <person name="Sun Q."/>
        </authorList>
    </citation>
    <scope>NUCLEOTIDE SEQUENCE</scope>
    <source>
        <strain evidence="3">CGMCC 1.15793</strain>
    </source>
</reference>
<evidence type="ECO:0000313" key="3">
    <source>
        <dbReference type="EMBL" id="MFC6907280.1"/>
    </source>
</evidence>
<feature type="transmembrane region" description="Helical" evidence="1">
    <location>
        <begin position="45"/>
        <end position="65"/>
    </location>
</feature>
<dbReference type="EMBL" id="JBHSXQ010000014">
    <property type="protein sequence ID" value="MFC6907245.1"/>
    <property type="molecule type" value="Genomic_DNA"/>
</dbReference>
<evidence type="ECO:0008006" key="5">
    <source>
        <dbReference type="Google" id="ProtNLM"/>
    </source>
</evidence>
<feature type="transmembrane region" description="Helical" evidence="1">
    <location>
        <begin position="77"/>
        <end position="101"/>
    </location>
</feature>
<organism evidence="3 4">
    <name type="scientific">Halalkalicoccus tibetensis</name>
    <dbReference type="NCBI Taxonomy" id="175632"/>
    <lineage>
        <taxon>Archaea</taxon>
        <taxon>Methanobacteriati</taxon>
        <taxon>Methanobacteriota</taxon>
        <taxon>Stenosarchaea group</taxon>
        <taxon>Halobacteria</taxon>
        <taxon>Halobacteriales</taxon>
        <taxon>Halococcaceae</taxon>
        <taxon>Halalkalicoccus</taxon>
    </lineage>
</organism>
<keyword evidence="1" id="KW-1133">Transmembrane helix</keyword>
<sequence>MPTLTLKVRLAALRLFEALILLVPIWIAVTRYVLDDKGELTQKNILGGFLISIGYLFLLLSFLGIRNVFQPIIETASLGMAVDAIIFFVLIVAVGMLLGYFDKLQTHGLKDLFGT</sequence>
<evidence type="ECO:0000313" key="4">
    <source>
        <dbReference type="Proteomes" id="UP001596312"/>
    </source>
</evidence>
<gene>
    <name evidence="2" type="ORF">ACFQGH_18875</name>
    <name evidence="3" type="ORF">ACFQGH_19050</name>
</gene>
<reference evidence="4" key="2">
    <citation type="journal article" date="2019" name="Int. J. Syst. Evol. Microbiol.">
        <title>The Global Catalogue of Microorganisms (GCM) 10K type strain sequencing project: providing services to taxonomists for standard genome sequencing and annotation.</title>
        <authorList>
            <consortium name="The Broad Institute Genomics Platform"/>
            <consortium name="The Broad Institute Genome Sequencing Center for Infectious Disease"/>
            <person name="Wu L."/>
            <person name="Ma J."/>
        </authorList>
    </citation>
    <scope>NUCLEOTIDE SEQUENCE [LARGE SCALE GENOMIC DNA]</scope>
    <source>
        <strain evidence="4">CGMCC 1.3240</strain>
    </source>
</reference>
<evidence type="ECO:0000256" key="1">
    <source>
        <dbReference type="SAM" id="Phobius"/>
    </source>
</evidence>
<keyword evidence="1" id="KW-0812">Transmembrane</keyword>
<keyword evidence="1" id="KW-0472">Membrane</keyword>
<feature type="transmembrane region" description="Helical" evidence="1">
    <location>
        <begin position="12"/>
        <end position="33"/>
    </location>
</feature>
<comment type="caution">
    <text evidence="3">The sequence shown here is derived from an EMBL/GenBank/DDBJ whole genome shotgun (WGS) entry which is preliminary data.</text>
</comment>
<name>A0ABD5V719_9EURY</name>
<accession>A0ABD5V719</accession>